<sequence>MSATTGPRTAIAAPVAAAPQARSAPAVIMPVRRPRRIHTEAASHGRTPASRAEPNAVAATMSGTACSSAVTRSTSKGPVVERAAAPATSPV</sequence>
<evidence type="ECO:0000313" key="4">
    <source>
        <dbReference type="Proteomes" id="UP001145799"/>
    </source>
</evidence>
<keyword evidence="5" id="KW-1185">Reference proteome</keyword>
<reference evidence="3 5" key="2">
    <citation type="submission" date="2023-07" db="EMBL/GenBank/DDBJ databases">
        <title>Sequencing the genomes of 1000 actinobacteria strains.</title>
        <authorList>
            <person name="Klenk H.-P."/>
        </authorList>
    </citation>
    <scope>NUCLEOTIDE SEQUENCE [LARGE SCALE GENOMIC DNA]</scope>
    <source>
        <strain evidence="3 5">DSM 44724</strain>
    </source>
</reference>
<gene>
    <name evidence="3" type="ORF">J2S69_003188</name>
    <name evidence="2" type="ORF">O2L01_03805</name>
</gene>
<evidence type="ECO:0000256" key="1">
    <source>
        <dbReference type="SAM" id="MobiDB-lite"/>
    </source>
</evidence>
<reference evidence="2" key="1">
    <citation type="submission" date="2022-12" db="EMBL/GenBank/DDBJ databases">
        <title>Gycomyces niveus sp.nov., a novel actinomycete isolated from soil in Shouguang.</title>
        <authorList>
            <person name="Yang X."/>
        </authorList>
    </citation>
    <scope>NUCLEOTIDE SEQUENCE</scope>
    <source>
        <strain evidence="2">DSM 44724</strain>
    </source>
</reference>
<protein>
    <submittedName>
        <fullName evidence="2">Uncharacterized protein</fullName>
    </submittedName>
</protein>
<dbReference type="EMBL" id="JAPZVQ010000002">
    <property type="protein sequence ID" value="MDA1384102.1"/>
    <property type="molecule type" value="Genomic_DNA"/>
</dbReference>
<organism evidence="2 4">
    <name type="scientific">Glycomyces lechevalierae</name>
    <dbReference type="NCBI Taxonomy" id="256034"/>
    <lineage>
        <taxon>Bacteria</taxon>
        <taxon>Bacillati</taxon>
        <taxon>Actinomycetota</taxon>
        <taxon>Actinomycetes</taxon>
        <taxon>Glycomycetales</taxon>
        <taxon>Glycomycetaceae</taxon>
        <taxon>Glycomyces</taxon>
    </lineage>
</organism>
<evidence type="ECO:0000313" key="2">
    <source>
        <dbReference type="EMBL" id="MDA1384102.1"/>
    </source>
</evidence>
<feature type="region of interest" description="Disordered" evidence="1">
    <location>
        <begin position="1"/>
        <end position="22"/>
    </location>
</feature>
<accession>A0A9X3PFN7</accession>
<comment type="caution">
    <text evidence="2">The sequence shown here is derived from an EMBL/GenBank/DDBJ whole genome shotgun (WGS) entry which is preliminary data.</text>
</comment>
<proteinExistence type="predicted"/>
<name>A0A9X3PFN7_9ACTN</name>
<dbReference type="EMBL" id="JAVDYD010000001">
    <property type="protein sequence ID" value="MDR7339469.1"/>
    <property type="molecule type" value="Genomic_DNA"/>
</dbReference>
<evidence type="ECO:0000313" key="5">
    <source>
        <dbReference type="Proteomes" id="UP001183604"/>
    </source>
</evidence>
<feature type="compositionally biased region" description="Low complexity" evidence="1">
    <location>
        <begin position="10"/>
        <end position="22"/>
    </location>
</feature>
<evidence type="ECO:0000313" key="3">
    <source>
        <dbReference type="EMBL" id="MDR7339469.1"/>
    </source>
</evidence>
<dbReference type="Proteomes" id="UP001183604">
    <property type="component" value="Unassembled WGS sequence"/>
</dbReference>
<dbReference type="AlphaFoldDB" id="A0A9X3PFN7"/>
<feature type="region of interest" description="Disordered" evidence="1">
    <location>
        <begin position="69"/>
        <end position="91"/>
    </location>
</feature>
<dbReference type="Proteomes" id="UP001145799">
    <property type="component" value="Unassembled WGS sequence"/>
</dbReference>